<comment type="caution">
    <text evidence="1">The sequence shown here is derived from an EMBL/GenBank/DDBJ whole genome shotgun (WGS) entry which is preliminary data.</text>
</comment>
<evidence type="ECO:0000313" key="2">
    <source>
        <dbReference type="Proteomes" id="UP001054945"/>
    </source>
</evidence>
<accession>A0AAV4MTJ6</accession>
<reference evidence="1 2" key="1">
    <citation type="submission" date="2021-06" db="EMBL/GenBank/DDBJ databases">
        <title>Caerostris extrusa draft genome.</title>
        <authorList>
            <person name="Kono N."/>
            <person name="Arakawa K."/>
        </authorList>
    </citation>
    <scope>NUCLEOTIDE SEQUENCE [LARGE SCALE GENOMIC DNA]</scope>
</reference>
<proteinExistence type="predicted"/>
<keyword evidence="2" id="KW-1185">Reference proteome</keyword>
<protein>
    <submittedName>
        <fullName evidence="1">Uncharacterized protein</fullName>
    </submittedName>
</protein>
<sequence length="106" mass="11550">MSGDTESCLVLQICEKLGKSNGRKLQNITPESPANAKRVTLFSKPEIFSIANEITYADSFCCNDNPPEFEVSLKTQINLEAAAITAQMELVHGGTVLSVYESPIQN</sequence>
<dbReference type="AlphaFoldDB" id="A0AAV4MTJ6"/>
<dbReference type="EMBL" id="BPLR01002605">
    <property type="protein sequence ID" value="GIX75623.1"/>
    <property type="molecule type" value="Genomic_DNA"/>
</dbReference>
<organism evidence="1 2">
    <name type="scientific">Caerostris extrusa</name>
    <name type="common">Bark spider</name>
    <name type="synonym">Caerostris bankana</name>
    <dbReference type="NCBI Taxonomy" id="172846"/>
    <lineage>
        <taxon>Eukaryota</taxon>
        <taxon>Metazoa</taxon>
        <taxon>Ecdysozoa</taxon>
        <taxon>Arthropoda</taxon>
        <taxon>Chelicerata</taxon>
        <taxon>Arachnida</taxon>
        <taxon>Araneae</taxon>
        <taxon>Araneomorphae</taxon>
        <taxon>Entelegynae</taxon>
        <taxon>Araneoidea</taxon>
        <taxon>Araneidae</taxon>
        <taxon>Caerostris</taxon>
    </lineage>
</organism>
<gene>
    <name evidence="1" type="ORF">CEXT_213861</name>
</gene>
<name>A0AAV4MTJ6_CAEEX</name>
<evidence type="ECO:0000313" key="1">
    <source>
        <dbReference type="EMBL" id="GIX75623.1"/>
    </source>
</evidence>
<dbReference type="Proteomes" id="UP001054945">
    <property type="component" value="Unassembled WGS sequence"/>
</dbReference>